<feature type="domain" description="S1 motif" evidence="11">
    <location>
        <begin position="626"/>
        <end position="694"/>
    </location>
</feature>
<dbReference type="PANTHER" id="PTHR11252:SF0">
    <property type="entry name" value="POLYRIBONUCLEOTIDE NUCLEOTIDYLTRANSFERASE 1, MITOCHONDRIAL"/>
    <property type="match status" value="1"/>
</dbReference>
<dbReference type="Pfam" id="PF00575">
    <property type="entry name" value="S1"/>
    <property type="match status" value="1"/>
</dbReference>
<evidence type="ECO:0000313" key="12">
    <source>
        <dbReference type="EMBL" id="PCF49129.1"/>
    </source>
</evidence>
<dbReference type="InterPro" id="IPR001247">
    <property type="entry name" value="ExoRNase_PH_dom1"/>
</dbReference>
<dbReference type="Gene3D" id="2.40.50.140">
    <property type="entry name" value="Nucleic acid-binding proteins"/>
    <property type="match status" value="1"/>
</dbReference>
<dbReference type="Proteomes" id="UP000217473">
    <property type="component" value="Unassembled WGS sequence"/>
</dbReference>
<dbReference type="InterPro" id="IPR027408">
    <property type="entry name" value="PNPase/RNase_PH_dom_sf"/>
</dbReference>
<evidence type="ECO:0000256" key="6">
    <source>
        <dbReference type="ARBA" id="ARBA00022723"/>
    </source>
</evidence>
<dbReference type="HAMAP" id="MF_01595">
    <property type="entry name" value="PNPase"/>
    <property type="match status" value="1"/>
</dbReference>
<dbReference type="PIRSF" id="PIRSF005499">
    <property type="entry name" value="PNPase"/>
    <property type="match status" value="1"/>
</dbReference>
<proteinExistence type="inferred from homology"/>
<feature type="binding site" evidence="10">
    <location>
        <position position="490"/>
    </location>
    <ligand>
        <name>Mg(2+)</name>
        <dbReference type="ChEBI" id="CHEBI:18420"/>
    </ligand>
</feature>
<dbReference type="Gene3D" id="3.30.1370.10">
    <property type="entry name" value="K Homology domain, type 1"/>
    <property type="match status" value="1"/>
</dbReference>
<comment type="similarity">
    <text evidence="2 10">Belongs to the polyribonucleotide nucleotidyltransferase family.</text>
</comment>
<dbReference type="EMBL" id="MWUR01000013">
    <property type="protein sequence ID" value="PCF49129.1"/>
    <property type="molecule type" value="Genomic_DNA"/>
</dbReference>
<dbReference type="Proteomes" id="UP000266198">
    <property type="component" value="Unassembled WGS sequence"/>
</dbReference>
<dbReference type="InterPro" id="IPR015848">
    <property type="entry name" value="PNPase_PH_RNA-bd_bac/org-type"/>
</dbReference>
<dbReference type="SUPFAM" id="SSF50249">
    <property type="entry name" value="Nucleic acid-binding proteins"/>
    <property type="match status" value="1"/>
</dbReference>
<evidence type="ECO:0000259" key="11">
    <source>
        <dbReference type="PROSITE" id="PS50126"/>
    </source>
</evidence>
<dbReference type="PROSITE" id="PS50084">
    <property type="entry name" value="KH_TYPE_1"/>
    <property type="match status" value="1"/>
</dbReference>
<dbReference type="FunFam" id="2.40.50.140:FF:000023">
    <property type="entry name" value="Polyribonucleotide nucleotidyltransferase"/>
    <property type="match status" value="1"/>
</dbReference>
<dbReference type="Pfam" id="PF00013">
    <property type="entry name" value="KH_1"/>
    <property type="match status" value="1"/>
</dbReference>
<keyword evidence="8 10" id="KW-0694">RNA-binding</keyword>
<dbReference type="GO" id="GO:0004654">
    <property type="term" value="F:polyribonucleotide nucleotidyltransferase activity"/>
    <property type="evidence" value="ECO:0007669"/>
    <property type="project" value="UniProtKB-UniRule"/>
</dbReference>
<keyword evidence="7 10" id="KW-0460">Magnesium</keyword>
<dbReference type="FunFam" id="3.30.230.70:FF:000002">
    <property type="entry name" value="Polyribonucleotide nucleotidyltransferase"/>
    <property type="match status" value="1"/>
</dbReference>
<evidence type="ECO:0000256" key="9">
    <source>
        <dbReference type="ARBA" id="ARBA00025604"/>
    </source>
</evidence>
<dbReference type="Pfam" id="PF03726">
    <property type="entry name" value="PNPase"/>
    <property type="match status" value="1"/>
</dbReference>
<keyword evidence="5 10" id="KW-0548">Nucleotidyltransferase</keyword>
<evidence type="ECO:0000313" key="14">
    <source>
        <dbReference type="Proteomes" id="UP000217473"/>
    </source>
</evidence>
<accession>A0AAX0QSE5</accession>
<dbReference type="NCBIfam" id="TIGR03591">
    <property type="entry name" value="polynuc_phos"/>
    <property type="match status" value="1"/>
</dbReference>
<dbReference type="CDD" id="cd11364">
    <property type="entry name" value="RNase_PH_PNPase_2"/>
    <property type="match status" value="1"/>
</dbReference>
<keyword evidence="4 10" id="KW-0808">Transferase</keyword>
<keyword evidence="15" id="KW-1185">Reference proteome</keyword>
<dbReference type="NCBIfam" id="NF008805">
    <property type="entry name" value="PRK11824.1"/>
    <property type="match status" value="1"/>
</dbReference>
<evidence type="ECO:0000256" key="4">
    <source>
        <dbReference type="ARBA" id="ARBA00022679"/>
    </source>
</evidence>
<dbReference type="GO" id="GO:0000287">
    <property type="term" value="F:magnesium ion binding"/>
    <property type="evidence" value="ECO:0007669"/>
    <property type="project" value="UniProtKB-UniRule"/>
</dbReference>
<dbReference type="Pfam" id="PF01138">
    <property type="entry name" value="RNase_PH"/>
    <property type="match status" value="2"/>
</dbReference>
<comment type="function">
    <text evidence="10">Involved in mRNA degradation. Catalyzes the phosphorolysis of single-stranded polyribonucleotides processively in the 3'- to 5'-direction.</text>
</comment>
<comment type="cofactor">
    <cofactor evidence="10">
        <name>Mg(2+)</name>
        <dbReference type="ChEBI" id="CHEBI:18420"/>
    </cofactor>
</comment>
<dbReference type="SUPFAM" id="SSF54211">
    <property type="entry name" value="Ribosomal protein S5 domain 2-like"/>
    <property type="match status" value="2"/>
</dbReference>
<dbReference type="PANTHER" id="PTHR11252">
    <property type="entry name" value="POLYRIBONUCLEOTIDE NUCLEOTIDYLTRANSFERASE"/>
    <property type="match status" value="1"/>
</dbReference>
<comment type="function">
    <text evidence="9">Binds mRNA; thus facilitating recognition of the initiation point. It is needed to translate mRNA with a short Shine-Dalgarno (SD) purine-rich sequence.</text>
</comment>
<comment type="catalytic activity">
    <reaction evidence="10">
        <text>RNA(n+1) + phosphate = RNA(n) + a ribonucleoside 5'-diphosphate</text>
        <dbReference type="Rhea" id="RHEA:22096"/>
        <dbReference type="Rhea" id="RHEA-COMP:14527"/>
        <dbReference type="Rhea" id="RHEA-COMP:17342"/>
        <dbReference type="ChEBI" id="CHEBI:43474"/>
        <dbReference type="ChEBI" id="CHEBI:57930"/>
        <dbReference type="ChEBI" id="CHEBI:140395"/>
        <dbReference type="EC" id="2.7.7.8"/>
    </reaction>
</comment>
<evidence type="ECO:0000313" key="15">
    <source>
        <dbReference type="Proteomes" id="UP000266198"/>
    </source>
</evidence>
<comment type="subcellular location">
    <subcellularLocation>
        <location evidence="1 10">Cytoplasm</location>
    </subcellularLocation>
</comment>
<keyword evidence="3 10" id="KW-0963">Cytoplasm</keyword>
<evidence type="ECO:0000256" key="5">
    <source>
        <dbReference type="ARBA" id="ARBA00022695"/>
    </source>
</evidence>
<dbReference type="InterPro" id="IPR020568">
    <property type="entry name" value="Ribosomal_Su5_D2-typ_SF"/>
</dbReference>
<organism evidence="12 14">
    <name type="scientific">Staphylococcus delphini</name>
    <dbReference type="NCBI Taxonomy" id="53344"/>
    <lineage>
        <taxon>Bacteria</taxon>
        <taxon>Bacillati</taxon>
        <taxon>Bacillota</taxon>
        <taxon>Bacilli</taxon>
        <taxon>Bacillales</taxon>
        <taxon>Staphylococcaceae</taxon>
        <taxon>Staphylococcus</taxon>
        <taxon>Staphylococcus intermedius group</taxon>
    </lineage>
</organism>
<dbReference type="InterPro" id="IPR036456">
    <property type="entry name" value="PNPase_PH_RNA-bd_sf"/>
</dbReference>
<dbReference type="PROSITE" id="PS50126">
    <property type="entry name" value="S1"/>
    <property type="match status" value="1"/>
</dbReference>
<keyword evidence="6 10" id="KW-0479">Metal-binding</keyword>
<dbReference type="Gene3D" id="3.30.230.70">
    <property type="entry name" value="GHMP Kinase, N-terminal domain"/>
    <property type="match status" value="2"/>
</dbReference>
<dbReference type="CDD" id="cd02393">
    <property type="entry name" value="KH-I_PNPase"/>
    <property type="match status" value="1"/>
</dbReference>
<dbReference type="SUPFAM" id="SSF54791">
    <property type="entry name" value="Eukaryotic type KH-domain (KH-domain type I)"/>
    <property type="match status" value="1"/>
</dbReference>
<dbReference type="InterPro" id="IPR012162">
    <property type="entry name" value="PNPase"/>
</dbReference>
<dbReference type="Pfam" id="PF03725">
    <property type="entry name" value="RNase_PH_C"/>
    <property type="match status" value="2"/>
</dbReference>
<evidence type="ECO:0000256" key="2">
    <source>
        <dbReference type="ARBA" id="ARBA00007404"/>
    </source>
</evidence>
<dbReference type="AlphaFoldDB" id="A0AAX0QSE5"/>
<dbReference type="EMBL" id="NIPK01000020">
    <property type="protein sequence ID" value="RIZ51784.1"/>
    <property type="molecule type" value="Genomic_DNA"/>
</dbReference>
<dbReference type="InterPro" id="IPR004088">
    <property type="entry name" value="KH_dom_type_1"/>
</dbReference>
<reference evidence="13 15" key="2">
    <citation type="submission" date="2017-06" db="EMBL/GenBank/DDBJ databases">
        <title>Identification of a new gene, sdsY, involved in staphylococcal internalization in non-professional phagocytic cells (NPPCs).</title>
        <authorList>
            <person name="Maali Y."/>
            <person name="Martins-Simoes P."/>
            <person name="Trouillet-Assant S."/>
            <person name="Laurent F."/>
            <person name="Diot A."/>
            <person name="Verhoeven P."/>
            <person name="Bouvard D."/>
            <person name="Vandenesch F."/>
            <person name="Bes M."/>
        </authorList>
    </citation>
    <scope>NUCLEOTIDE SEQUENCE [LARGE SCALE GENOMIC DNA]</scope>
    <source>
        <strain evidence="13 15">Heidy</strain>
    </source>
</reference>
<dbReference type="InterPro" id="IPR036345">
    <property type="entry name" value="ExoRNase_PH_dom2_sf"/>
</dbReference>
<evidence type="ECO:0000256" key="8">
    <source>
        <dbReference type="ARBA" id="ARBA00022884"/>
    </source>
</evidence>
<reference evidence="12 14" key="1">
    <citation type="journal article" date="2017" name="PLoS ONE">
        <title>Development of a real-time PCR for detection of Staphylococcus pseudintermedius using a novel automated comparison of whole-genome sequences.</title>
        <authorList>
            <person name="Verstappen K.M."/>
            <person name="Huijbregts L."/>
            <person name="Spaninks M."/>
            <person name="Wagenaar J.A."/>
            <person name="Fluit A.C."/>
            <person name="Duim B."/>
        </authorList>
    </citation>
    <scope>NUCLEOTIDE SEQUENCE [LARGE SCALE GENOMIC DNA]</scope>
    <source>
        <strain evidence="12 14">15S02591-1</strain>
    </source>
</reference>
<dbReference type="InterPro" id="IPR036612">
    <property type="entry name" value="KH_dom_type_1_sf"/>
</dbReference>
<dbReference type="InterPro" id="IPR015847">
    <property type="entry name" value="ExoRNase_PH_dom2"/>
</dbReference>
<dbReference type="InterPro" id="IPR004087">
    <property type="entry name" value="KH_dom"/>
</dbReference>
<name>A0AAX0QSE5_9STAP</name>
<dbReference type="InterPro" id="IPR003029">
    <property type="entry name" value="S1_domain"/>
</dbReference>
<dbReference type="RefSeq" id="WP_096597894.1">
    <property type="nucleotide sequence ID" value="NZ_LR134263.1"/>
</dbReference>
<dbReference type="CDD" id="cd11363">
    <property type="entry name" value="RNase_PH_PNPase_1"/>
    <property type="match status" value="1"/>
</dbReference>
<dbReference type="GO" id="GO:0006402">
    <property type="term" value="P:mRNA catabolic process"/>
    <property type="evidence" value="ECO:0007669"/>
    <property type="project" value="UniProtKB-UniRule"/>
</dbReference>
<dbReference type="FunFam" id="3.30.1370.10:FF:000001">
    <property type="entry name" value="Polyribonucleotide nucleotidyltransferase"/>
    <property type="match status" value="1"/>
</dbReference>
<dbReference type="GO" id="GO:0003723">
    <property type="term" value="F:RNA binding"/>
    <property type="evidence" value="ECO:0007669"/>
    <property type="project" value="UniProtKB-UniRule"/>
</dbReference>
<dbReference type="SUPFAM" id="SSF46915">
    <property type="entry name" value="Polynucleotide phosphorylase/guanosine pentaphosphate synthase (PNPase/GPSI), domain 3"/>
    <property type="match status" value="1"/>
</dbReference>
<sequence>MSQEKKVFKTEWANQPLTIETGQLAKQANGAVLVRYGDTVVLSTATASKEPRDGDFFPLTVNYEEKMYAAGKIPGGFKKREGRPGDEATLTARLIDRPIRPLFPDGYRHDVQIINTVLSADPNCSPEMAAMIGSSMALSVSDIPFQGPIAGVNVGYVDGEYVINPNLEQREKSRLDLEVAGHKDAVNMVEAGASEITEAEMLEAILFGHEEIKRLCAFQEEIIAHLQPEKREFIPEEKNQTLIDSVTQMTKDENLNGAIQTFDKQERDANLDAIKERILANFENEEDPENEALLKEVGTIINTLIKDEVRRLIADEKIRPDGRKPDEIRPLSSEVGLLPRAHGSGLFTRGQTQALSVLTLGSISEYQIIDGLGEEEHKRFMHHYNFPNFSVGETGPVRAPGRREIGHGALGERALKYIIPDEKTFPYTVRIVSEVLESNGSSSQASICGSTLALMDAGVPIKAPVAGIAMGLVTREESYTILTDIQGMEDALGDMDFKVAGTTEGITAIQMDIKIDGLTKEVIEEALEQARKGRLAILEHMMQTIDQPRKELSAYAPKVEIMQIKPEKIRDVIGPGGKQINEIIDATGVKLDIEQDGTVYIGSTEQNMINQARAWIESIVREAEVGQVYDAKVKRIEKFGAFVELFPGKDALVHISQISNERINKVEDVLNIGDTLKVKVTEIDKQGRVNASHKVLL</sequence>
<evidence type="ECO:0000256" key="10">
    <source>
        <dbReference type="HAMAP-Rule" id="MF_01595"/>
    </source>
</evidence>
<dbReference type="FunFam" id="3.30.230.70:FF:000001">
    <property type="entry name" value="Polyribonucleotide nucleotidyltransferase"/>
    <property type="match status" value="1"/>
</dbReference>
<dbReference type="GO" id="GO:0005829">
    <property type="term" value="C:cytosol"/>
    <property type="evidence" value="ECO:0007669"/>
    <property type="project" value="TreeGrafter"/>
</dbReference>
<dbReference type="SMART" id="SM00316">
    <property type="entry name" value="S1"/>
    <property type="match status" value="1"/>
</dbReference>
<dbReference type="InterPro" id="IPR012340">
    <property type="entry name" value="NA-bd_OB-fold"/>
</dbReference>
<evidence type="ECO:0000313" key="13">
    <source>
        <dbReference type="EMBL" id="RIZ51784.1"/>
    </source>
</evidence>
<protein>
    <recommendedName>
        <fullName evidence="10">Polyribonucleotide nucleotidyltransferase</fullName>
        <ecNumber evidence="10">2.7.7.8</ecNumber>
    </recommendedName>
    <alternativeName>
        <fullName evidence="10">Polynucleotide phosphorylase</fullName>
        <shortName evidence="10">PNPase</shortName>
    </alternativeName>
</protein>
<dbReference type="GO" id="GO:0000175">
    <property type="term" value="F:3'-5'-RNA exonuclease activity"/>
    <property type="evidence" value="ECO:0007669"/>
    <property type="project" value="TreeGrafter"/>
</dbReference>
<evidence type="ECO:0000256" key="3">
    <source>
        <dbReference type="ARBA" id="ARBA00022490"/>
    </source>
</evidence>
<dbReference type="SUPFAM" id="SSF55666">
    <property type="entry name" value="Ribonuclease PH domain 2-like"/>
    <property type="match status" value="2"/>
</dbReference>
<feature type="binding site" evidence="10">
    <location>
        <position position="496"/>
    </location>
    <ligand>
        <name>Mg(2+)</name>
        <dbReference type="ChEBI" id="CHEBI:18420"/>
    </ligand>
</feature>
<evidence type="ECO:0000256" key="7">
    <source>
        <dbReference type="ARBA" id="ARBA00022842"/>
    </source>
</evidence>
<gene>
    <name evidence="10 13" type="primary">pnp</name>
    <name evidence="12" type="ORF">B5C07_09460</name>
    <name evidence="13" type="ORF">CDL68_09410</name>
</gene>
<dbReference type="CDD" id="cd04472">
    <property type="entry name" value="S1_PNPase"/>
    <property type="match status" value="1"/>
</dbReference>
<dbReference type="GO" id="GO:0006396">
    <property type="term" value="P:RNA processing"/>
    <property type="evidence" value="ECO:0007669"/>
    <property type="project" value="InterPro"/>
</dbReference>
<dbReference type="EC" id="2.7.7.8" evidence="10"/>
<dbReference type="SMART" id="SM00322">
    <property type="entry name" value="KH"/>
    <property type="match status" value="1"/>
</dbReference>
<evidence type="ECO:0000256" key="1">
    <source>
        <dbReference type="ARBA" id="ARBA00004496"/>
    </source>
</evidence>
<comment type="caution">
    <text evidence="12">The sequence shown here is derived from an EMBL/GenBank/DDBJ whole genome shotgun (WGS) entry which is preliminary data.</text>
</comment>